<organism evidence="1 2">
    <name type="scientific">Gluconobacter wancherniae NBRC 103581</name>
    <dbReference type="NCBI Taxonomy" id="656744"/>
    <lineage>
        <taxon>Bacteria</taxon>
        <taxon>Pseudomonadati</taxon>
        <taxon>Pseudomonadota</taxon>
        <taxon>Alphaproteobacteria</taxon>
        <taxon>Acetobacterales</taxon>
        <taxon>Acetobacteraceae</taxon>
        <taxon>Gluconobacter</taxon>
    </lineage>
</organism>
<comment type="caution">
    <text evidence="1">The sequence shown here is derived from an EMBL/GenBank/DDBJ whole genome shotgun (WGS) entry which is preliminary data.</text>
</comment>
<dbReference type="AlphaFoldDB" id="A0A511B2R9"/>
<evidence type="ECO:0000313" key="1">
    <source>
        <dbReference type="EMBL" id="GEK94735.1"/>
    </source>
</evidence>
<gene>
    <name evidence="1" type="ORF">GWA01_25050</name>
</gene>
<keyword evidence="2" id="KW-1185">Reference proteome</keyword>
<dbReference type="RefSeq" id="WP_186819578.1">
    <property type="nucleotide sequence ID" value="NZ_BARC01000009.1"/>
</dbReference>
<evidence type="ECO:0000313" key="2">
    <source>
        <dbReference type="Proteomes" id="UP000321230"/>
    </source>
</evidence>
<dbReference type="Proteomes" id="UP000321230">
    <property type="component" value="Unassembled WGS sequence"/>
</dbReference>
<name>A0A511B2R9_9PROT</name>
<proteinExistence type="predicted"/>
<reference evidence="1 2" key="1">
    <citation type="submission" date="2019-07" db="EMBL/GenBank/DDBJ databases">
        <title>Whole genome shotgun sequence of Gluconobacter wancherniae NBRC 103581.</title>
        <authorList>
            <person name="Hosoyama A."/>
            <person name="Uohara A."/>
            <person name="Ohji S."/>
            <person name="Ichikawa N."/>
        </authorList>
    </citation>
    <scope>NUCLEOTIDE SEQUENCE [LARGE SCALE GENOMIC DNA]</scope>
    <source>
        <strain evidence="1 2">NBRC 103581</strain>
    </source>
</reference>
<accession>A0A511B2R9</accession>
<dbReference type="EMBL" id="BJUZ01000005">
    <property type="protein sequence ID" value="GEK94735.1"/>
    <property type="molecule type" value="Genomic_DNA"/>
</dbReference>
<protein>
    <submittedName>
        <fullName evidence="1">Uncharacterized protein</fullName>
    </submittedName>
</protein>
<sequence length="53" mass="5675">MTMSDGHPAEDYLKPKLEALIEGAVSAGFSRDVTVAVLIDLLDDSVALDVETR</sequence>